<dbReference type="InterPro" id="IPR050212">
    <property type="entry name" value="Ntdp-like"/>
</dbReference>
<proteinExistence type="predicted"/>
<evidence type="ECO:0000313" key="3">
    <source>
        <dbReference type="EMBL" id="KSU47842.1"/>
    </source>
</evidence>
<sequence>MELKHVTIKARKFDGRPHYSWDGYVLEQTEAYLLVANTPGRTLLNHRREAVYTYDNYSLEFYPLDADFTVGLDLERTGEVTYYCNICLPPVLQGNTLSFIDLDLDLVHREEVWTVVDEDEFLENQQLYDYPTDVIERARASLLNLQERIAQQQFPFDGFLDSFIPTVLQMKRRGNDT</sequence>
<evidence type="ECO:0000256" key="1">
    <source>
        <dbReference type="ARBA" id="ARBA00022801"/>
    </source>
</evidence>
<evidence type="ECO:0000259" key="2">
    <source>
        <dbReference type="Pfam" id="PF04167"/>
    </source>
</evidence>
<dbReference type="PANTHER" id="PTHR39159">
    <property type="match status" value="1"/>
</dbReference>
<dbReference type="Pfam" id="PF04167">
    <property type="entry name" value="DUF402"/>
    <property type="match status" value="1"/>
</dbReference>
<organism evidence="3 4">
    <name type="scientific">Exiguobacterium indicum</name>
    <dbReference type="NCBI Taxonomy" id="296995"/>
    <lineage>
        <taxon>Bacteria</taxon>
        <taxon>Bacillati</taxon>
        <taxon>Bacillota</taxon>
        <taxon>Bacilli</taxon>
        <taxon>Bacillales</taxon>
        <taxon>Bacillales Family XII. Incertae Sedis</taxon>
        <taxon>Exiguobacterium</taxon>
    </lineage>
</organism>
<dbReference type="Gene3D" id="2.40.380.10">
    <property type="entry name" value="FomD-like"/>
    <property type="match status" value="1"/>
</dbReference>
<feature type="domain" description="DUF402" evidence="2">
    <location>
        <begin position="14"/>
        <end position="153"/>
    </location>
</feature>
<dbReference type="PANTHER" id="PTHR39159:SF1">
    <property type="entry name" value="UPF0374 PROTEIN YGAC"/>
    <property type="match status" value="1"/>
</dbReference>
<dbReference type="InterPro" id="IPR007295">
    <property type="entry name" value="DUF402"/>
</dbReference>
<protein>
    <recommendedName>
        <fullName evidence="2">DUF402 domain-containing protein</fullName>
    </recommendedName>
</protein>
<dbReference type="GO" id="GO:0016787">
    <property type="term" value="F:hydrolase activity"/>
    <property type="evidence" value="ECO:0007669"/>
    <property type="project" value="UniProtKB-KW"/>
</dbReference>
<accession>A0A0V8GCC2</accession>
<name>A0A0V8GCC2_9BACL</name>
<keyword evidence="1" id="KW-0378">Hydrolase</keyword>
<comment type="caution">
    <text evidence="3">The sequence shown here is derived from an EMBL/GenBank/DDBJ whole genome shotgun (WGS) entry which is preliminary data.</text>
</comment>
<dbReference type="AlphaFoldDB" id="A0A0V8GCC2"/>
<gene>
    <name evidence="3" type="ORF">AS033_14365</name>
</gene>
<dbReference type="InterPro" id="IPR035930">
    <property type="entry name" value="FomD-like_sf"/>
</dbReference>
<evidence type="ECO:0000313" key="4">
    <source>
        <dbReference type="Proteomes" id="UP000053797"/>
    </source>
</evidence>
<reference evidence="3 4" key="1">
    <citation type="journal article" date="2015" name="Int. J. Syst. Evol. Microbiol.">
        <title>Exiguobacterium enclense sp. nov., isolated from sediment.</title>
        <authorList>
            <person name="Dastager S.G."/>
            <person name="Mawlankar R."/>
            <person name="Sonalkar V.V."/>
            <person name="Thorat M.N."/>
            <person name="Mual P."/>
            <person name="Verma A."/>
            <person name="Krishnamurthi S."/>
            <person name="Tang S.K."/>
            <person name="Li W.J."/>
        </authorList>
    </citation>
    <scope>NUCLEOTIDE SEQUENCE [LARGE SCALE GENOMIC DNA]</scope>
    <source>
        <strain evidence="3 4">NIO-1109</strain>
    </source>
</reference>
<dbReference type="EMBL" id="LNQL01000006">
    <property type="protein sequence ID" value="KSU47842.1"/>
    <property type="molecule type" value="Genomic_DNA"/>
</dbReference>
<dbReference type="RefSeq" id="WP_058265857.1">
    <property type="nucleotide sequence ID" value="NZ_FMYN01000006.1"/>
</dbReference>
<dbReference type="SUPFAM" id="SSF159234">
    <property type="entry name" value="FomD-like"/>
    <property type="match status" value="1"/>
</dbReference>
<dbReference type="Proteomes" id="UP000053797">
    <property type="component" value="Unassembled WGS sequence"/>
</dbReference>